<protein>
    <recommendedName>
        <fullName evidence="7">Diguanylate cyclase (GGDEF) domain-containing protein</fullName>
    </recommendedName>
</protein>
<dbReference type="Gene3D" id="3.40.50.2300">
    <property type="match status" value="1"/>
</dbReference>
<dbReference type="PROSITE" id="PS50110">
    <property type="entry name" value="RESPONSE_REGULATORY"/>
    <property type="match status" value="1"/>
</dbReference>
<feature type="domain" description="EAL" evidence="3">
    <location>
        <begin position="473"/>
        <end position="726"/>
    </location>
</feature>
<feature type="modified residue" description="4-aspartylphosphate" evidence="1">
    <location>
        <position position="78"/>
    </location>
</feature>
<dbReference type="PROSITE" id="PS50887">
    <property type="entry name" value="GGDEF"/>
    <property type="match status" value="1"/>
</dbReference>
<dbReference type="PANTHER" id="PTHR33121:SF70">
    <property type="entry name" value="SIGNALING PROTEIN YKOW"/>
    <property type="match status" value="1"/>
</dbReference>
<dbReference type="InterPro" id="IPR001633">
    <property type="entry name" value="EAL_dom"/>
</dbReference>
<dbReference type="Pfam" id="PF11849">
    <property type="entry name" value="DUF3369"/>
    <property type="match status" value="1"/>
</dbReference>
<dbReference type="InterPro" id="IPR001789">
    <property type="entry name" value="Sig_transdc_resp-reg_receiver"/>
</dbReference>
<evidence type="ECO:0000259" key="2">
    <source>
        <dbReference type="PROSITE" id="PS50110"/>
    </source>
</evidence>
<dbReference type="PROSITE" id="PS50883">
    <property type="entry name" value="EAL"/>
    <property type="match status" value="1"/>
</dbReference>
<feature type="domain" description="GGDEF" evidence="4">
    <location>
        <begin position="338"/>
        <end position="464"/>
    </location>
</feature>
<proteinExistence type="predicted"/>
<evidence type="ECO:0008006" key="7">
    <source>
        <dbReference type="Google" id="ProtNLM"/>
    </source>
</evidence>
<name>A0ABP3TFK6_9GAMM</name>
<reference evidence="6" key="1">
    <citation type="journal article" date="2019" name="Int. J. Syst. Evol. Microbiol.">
        <title>The Global Catalogue of Microorganisms (GCM) 10K type strain sequencing project: providing services to taxonomists for standard genome sequencing and annotation.</title>
        <authorList>
            <consortium name="The Broad Institute Genomics Platform"/>
            <consortium name="The Broad Institute Genome Sequencing Center for Infectious Disease"/>
            <person name="Wu L."/>
            <person name="Ma J."/>
        </authorList>
    </citation>
    <scope>NUCLEOTIDE SEQUENCE [LARGE SCALE GENOMIC DNA]</scope>
    <source>
        <strain evidence="6">JCM 15134</strain>
    </source>
</reference>
<keyword evidence="6" id="KW-1185">Reference proteome</keyword>
<dbReference type="InterPro" id="IPR029787">
    <property type="entry name" value="Nucleotide_cyclase"/>
</dbReference>
<dbReference type="SMART" id="SM00448">
    <property type="entry name" value="REC"/>
    <property type="match status" value="1"/>
</dbReference>
<dbReference type="PANTHER" id="PTHR33121">
    <property type="entry name" value="CYCLIC DI-GMP PHOSPHODIESTERASE PDEF"/>
    <property type="match status" value="1"/>
</dbReference>
<dbReference type="InterPro" id="IPR050706">
    <property type="entry name" value="Cyclic-di-GMP_PDE-like"/>
</dbReference>
<dbReference type="InterPro" id="IPR035919">
    <property type="entry name" value="EAL_sf"/>
</dbReference>
<dbReference type="CDD" id="cd01948">
    <property type="entry name" value="EAL"/>
    <property type="match status" value="1"/>
</dbReference>
<evidence type="ECO:0000259" key="3">
    <source>
        <dbReference type="PROSITE" id="PS50883"/>
    </source>
</evidence>
<dbReference type="EMBL" id="BAAAET010000003">
    <property type="protein sequence ID" value="GAA0698153.1"/>
    <property type="molecule type" value="Genomic_DNA"/>
</dbReference>
<feature type="domain" description="Response regulatory" evidence="2">
    <location>
        <begin position="23"/>
        <end position="147"/>
    </location>
</feature>
<evidence type="ECO:0000256" key="1">
    <source>
        <dbReference type="PROSITE-ProRule" id="PRU00169"/>
    </source>
</evidence>
<sequence>MSATELLQFSPAQTSSTEAPPWKVLSVEDDPGYQSSLVHALSRIRVDDRPLEILRVNSAVEAARLLPEHPDISVVLLDVVLEQDDAGLRLVHTIRKVICNNQVRIVLLTGQPGVAPETEVMRRFDIDDYWCKSELTVEHLTSVLTGNIRTWERTSQLEHARQGLQLLLDAVQRYSRHQDLNGYLDCIRDTLSALLRSQQGILIAALPENGQRPQVLAAHGCFKPLRHADQQQLDQLACQLHLTSSEGLEYRDNALLLDAGALGSSQRRCRILVSLARPPEPADQKLLQLFGEQLSTSLANLSLYDQLAELAFHDPLLGIANRNAFKRTLDSLTQDQRNQYQLLMLTLRELNEIALHFGEAFCDQVLFAVSDRLQRQLPEQAVLARTDRSSFALLLPPDSDLEAITQTLQLPYRIEGGEHLITLFMALLPLALASERPAAHLLRIAEQTLADGLSTHQRWSVYDPELERQVRERYTQLQELRQALSGNDFRLVFQPKVELTSGRLAGFEALVRWPQPDGSVRMPDSFIPIAEAGGLISELDMEVLHQTLAAQEQLIAAGIRVPLSFNTSSIDLLRPGYFEQMLARIEASSVPPQLLELEITESQAVPEYAQIAAQLTRLMQLGVGVSIDDFGTGYSSLAHISNLTASALKIDRSFTRRLGQSREIEHITEMIIQLGRQLGCTVIAEGIETEQQQQLLLAQGCTLGQGYLYARALSLDEAILWAREHL</sequence>
<dbReference type="InterPro" id="IPR011006">
    <property type="entry name" value="CheY-like_superfamily"/>
</dbReference>
<dbReference type="SMART" id="SM00052">
    <property type="entry name" value="EAL"/>
    <property type="match status" value="1"/>
</dbReference>
<dbReference type="InterPro" id="IPR021800">
    <property type="entry name" value="DUF3369"/>
</dbReference>
<dbReference type="Gene3D" id="3.20.20.450">
    <property type="entry name" value="EAL domain"/>
    <property type="match status" value="1"/>
</dbReference>
<comment type="caution">
    <text evidence="5">The sequence shown here is derived from an EMBL/GenBank/DDBJ whole genome shotgun (WGS) entry which is preliminary data.</text>
</comment>
<dbReference type="SMART" id="SM00267">
    <property type="entry name" value="GGDEF"/>
    <property type="match status" value="1"/>
</dbReference>
<dbReference type="SUPFAM" id="SSF141868">
    <property type="entry name" value="EAL domain-like"/>
    <property type="match status" value="1"/>
</dbReference>
<evidence type="ECO:0000313" key="6">
    <source>
        <dbReference type="Proteomes" id="UP001499915"/>
    </source>
</evidence>
<dbReference type="InterPro" id="IPR043128">
    <property type="entry name" value="Rev_trsase/Diguanyl_cyclase"/>
</dbReference>
<evidence type="ECO:0000259" key="4">
    <source>
        <dbReference type="PROSITE" id="PS50887"/>
    </source>
</evidence>
<dbReference type="Pfam" id="PF00990">
    <property type="entry name" value="GGDEF"/>
    <property type="match status" value="1"/>
</dbReference>
<evidence type="ECO:0000313" key="5">
    <source>
        <dbReference type="EMBL" id="GAA0698153.1"/>
    </source>
</evidence>
<dbReference type="InterPro" id="IPR000160">
    <property type="entry name" value="GGDEF_dom"/>
</dbReference>
<dbReference type="SUPFAM" id="SSF52172">
    <property type="entry name" value="CheY-like"/>
    <property type="match status" value="1"/>
</dbReference>
<organism evidence="5 6">
    <name type="scientific">Marinobacterium maritimum</name>
    <dbReference type="NCBI Taxonomy" id="500162"/>
    <lineage>
        <taxon>Bacteria</taxon>
        <taxon>Pseudomonadati</taxon>
        <taxon>Pseudomonadota</taxon>
        <taxon>Gammaproteobacteria</taxon>
        <taxon>Oceanospirillales</taxon>
        <taxon>Oceanospirillaceae</taxon>
        <taxon>Marinobacterium</taxon>
    </lineage>
</organism>
<accession>A0ABP3TFK6</accession>
<keyword evidence="1" id="KW-0597">Phosphoprotein</keyword>
<dbReference type="Gene3D" id="3.30.70.270">
    <property type="match status" value="1"/>
</dbReference>
<dbReference type="Pfam" id="PF00563">
    <property type="entry name" value="EAL"/>
    <property type="match status" value="1"/>
</dbReference>
<dbReference type="Proteomes" id="UP001499915">
    <property type="component" value="Unassembled WGS sequence"/>
</dbReference>
<dbReference type="SUPFAM" id="SSF55073">
    <property type="entry name" value="Nucleotide cyclase"/>
    <property type="match status" value="1"/>
</dbReference>
<dbReference type="RefSeq" id="WP_343807241.1">
    <property type="nucleotide sequence ID" value="NZ_BAAAET010000003.1"/>
</dbReference>
<gene>
    <name evidence="5" type="ORF">GCM10009104_28280</name>
</gene>